<proteinExistence type="inferred from homology"/>
<dbReference type="Gene3D" id="1.20.1540.10">
    <property type="entry name" value="Rhomboid-like"/>
    <property type="match status" value="1"/>
</dbReference>
<keyword evidence="8 10" id="KW-1133">Transmembrane helix</keyword>
<feature type="region of interest" description="Disordered" evidence="11">
    <location>
        <begin position="1"/>
        <end position="140"/>
    </location>
</feature>
<feature type="transmembrane region" description="Helical" evidence="10">
    <location>
        <begin position="308"/>
        <end position="326"/>
    </location>
</feature>
<dbReference type="InterPro" id="IPR035952">
    <property type="entry name" value="Rhomboid-like_sf"/>
</dbReference>
<keyword evidence="14" id="KW-1185">Reference proteome</keyword>
<organism evidence="13 14">
    <name type="scientific">Helicostylum pulchrum</name>
    <dbReference type="NCBI Taxonomy" id="562976"/>
    <lineage>
        <taxon>Eukaryota</taxon>
        <taxon>Fungi</taxon>
        <taxon>Fungi incertae sedis</taxon>
        <taxon>Mucoromycota</taxon>
        <taxon>Mucoromycotina</taxon>
        <taxon>Mucoromycetes</taxon>
        <taxon>Mucorales</taxon>
        <taxon>Mucorineae</taxon>
        <taxon>Mucoraceae</taxon>
        <taxon>Helicostylum</taxon>
    </lineage>
</organism>
<evidence type="ECO:0000313" key="14">
    <source>
        <dbReference type="Proteomes" id="UP001476247"/>
    </source>
</evidence>
<evidence type="ECO:0000256" key="2">
    <source>
        <dbReference type="ARBA" id="ARBA00004141"/>
    </source>
</evidence>
<feature type="compositionally biased region" description="Polar residues" evidence="11">
    <location>
        <begin position="74"/>
        <end position="83"/>
    </location>
</feature>
<dbReference type="EMBL" id="BAABUJ010000015">
    <property type="protein sequence ID" value="GAA5800299.1"/>
    <property type="molecule type" value="Genomic_DNA"/>
</dbReference>
<dbReference type="EC" id="3.4.21.105" evidence="10"/>
<dbReference type="Pfam" id="PF01694">
    <property type="entry name" value="Rhomboid"/>
    <property type="match status" value="1"/>
</dbReference>
<reference evidence="13 14" key="1">
    <citation type="submission" date="2024-04" db="EMBL/GenBank/DDBJ databases">
        <title>genome sequences of Mucor flavus KT1a and Helicostylum pulchrum KT1b strains isolation_sourced from the surface of a dry-aged beef.</title>
        <authorList>
            <person name="Toyotome T."/>
            <person name="Hosono M."/>
            <person name="Torimaru M."/>
            <person name="Fukuda K."/>
            <person name="Mikami N."/>
        </authorList>
    </citation>
    <scope>NUCLEOTIDE SEQUENCE [LARGE SCALE GENOMIC DNA]</scope>
    <source>
        <strain evidence="13 14">KT1b</strain>
    </source>
</reference>
<evidence type="ECO:0000256" key="7">
    <source>
        <dbReference type="ARBA" id="ARBA00022825"/>
    </source>
</evidence>
<dbReference type="SUPFAM" id="SSF144091">
    <property type="entry name" value="Rhomboid-like"/>
    <property type="match status" value="1"/>
</dbReference>
<dbReference type="InterPro" id="IPR002610">
    <property type="entry name" value="Peptidase_S54_rhomboid-like"/>
</dbReference>
<comment type="similarity">
    <text evidence="3 10">Belongs to the peptidase S54 family.</text>
</comment>
<accession>A0ABP9XZX1</accession>
<feature type="compositionally biased region" description="Pro residues" evidence="11">
    <location>
        <begin position="99"/>
        <end position="114"/>
    </location>
</feature>
<comment type="subcellular location">
    <subcellularLocation>
        <location evidence="2 10">Membrane</location>
        <topology evidence="2 10">Multi-pass membrane protein</topology>
    </subcellularLocation>
</comment>
<feature type="compositionally biased region" description="Basic and acidic residues" evidence="11">
    <location>
        <begin position="46"/>
        <end position="58"/>
    </location>
</feature>
<feature type="transmembrane region" description="Helical" evidence="10">
    <location>
        <begin position="332"/>
        <end position="353"/>
    </location>
</feature>
<feature type="transmembrane region" description="Helical" evidence="10">
    <location>
        <begin position="416"/>
        <end position="441"/>
    </location>
</feature>
<protein>
    <recommendedName>
        <fullName evidence="10">Rhomboid-type serine protease</fullName>
        <ecNumber evidence="10">3.4.21.105</ecNumber>
    </recommendedName>
</protein>
<feature type="compositionally biased region" description="Polar residues" evidence="11">
    <location>
        <begin position="16"/>
        <end position="30"/>
    </location>
</feature>
<name>A0ABP9XZX1_9FUNG</name>
<feature type="transmembrane region" description="Helical" evidence="10">
    <location>
        <begin position="269"/>
        <end position="287"/>
    </location>
</feature>
<evidence type="ECO:0000256" key="10">
    <source>
        <dbReference type="RuleBase" id="RU362115"/>
    </source>
</evidence>
<sequence>MDNKKPLLEDQDVVDSGTNRVQISSRSPSIIPTDMTFSPPLPPVHNDAHEMQRRDSKGFQRLNSGEPTPMGTPVPQNASYYSTPSPPPGQPYYNHGMSTPPPPPGSQPYYPPPQQQQYPGGPPLQQQPYYGGPPPPVGPQYPLIQQQELLPHGYNRPLYLRVLIGPIQTPIFSYISAIAMAAMLIYEFVRFHNLTGSVIETSPFNPMIGPSFQVLVNIGARFTPCIRPVPSFPKDTLIGNCYADEASTCTLEELCGNGGFGSSGIPDQAFRLILPIFMHAGVIHFLINMMTHLRLGADLERALGTPRYVALYMASGIWGFVLSAMLSQNLSASSGCSGALFGLIGYMFIDVLVNWKFLPNPVRDLMSLLLVTIISLVLGLLPGLDNFAHIGGFAVGLLIGLVVAPMRPSATKNVKIATWIVRAVALVILIVLFAISIRAFYSAEDPSKICPGCKYLSCLPVNNWCDPV</sequence>
<keyword evidence="7 10" id="KW-0720">Serine protease</keyword>
<dbReference type="PANTHER" id="PTHR22936">
    <property type="entry name" value="RHOMBOID-RELATED"/>
    <property type="match status" value="1"/>
</dbReference>
<dbReference type="PANTHER" id="PTHR22936:SF69">
    <property type="entry name" value="RHOMBOID-LIKE PROTEIN"/>
    <property type="match status" value="1"/>
</dbReference>
<evidence type="ECO:0000256" key="1">
    <source>
        <dbReference type="ARBA" id="ARBA00000156"/>
    </source>
</evidence>
<feature type="transmembrane region" description="Helical" evidence="10">
    <location>
        <begin position="171"/>
        <end position="189"/>
    </location>
</feature>
<evidence type="ECO:0000256" key="3">
    <source>
        <dbReference type="ARBA" id="ARBA00009045"/>
    </source>
</evidence>
<dbReference type="Proteomes" id="UP001476247">
    <property type="component" value="Unassembled WGS sequence"/>
</dbReference>
<gene>
    <name evidence="13" type="ORF">HPULCUR_005725</name>
</gene>
<comment type="function">
    <text evidence="10">Serine protease involved in intramembrane proteolysis.</text>
</comment>
<evidence type="ECO:0000256" key="11">
    <source>
        <dbReference type="SAM" id="MobiDB-lite"/>
    </source>
</evidence>
<feature type="transmembrane region" description="Helical" evidence="10">
    <location>
        <begin position="365"/>
        <end position="381"/>
    </location>
</feature>
<evidence type="ECO:0000259" key="12">
    <source>
        <dbReference type="Pfam" id="PF01694"/>
    </source>
</evidence>
<feature type="compositionally biased region" description="Low complexity" evidence="11">
    <location>
        <begin position="115"/>
        <end position="130"/>
    </location>
</feature>
<evidence type="ECO:0000256" key="9">
    <source>
        <dbReference type="ARBA" id="ARBA00023136"/>
    </source>
</evidence>
<feature type="transmembrane region" description="Helical" evidence="10">
    <location>
        <begin position="387"/>
        <end position="404"/>
    </location>
</feature>
<evidence type="ECO:0000313" key="13">
    <source>
        <dbReference type="EMBL" id="GAA5800299.1"/>
    </source>
</evidence>
<feature type="domain" description="Peptidase S54 rhomboid" evidence="12">
    <location>
        <begin position="267"/>
        <end position="404"/>
    </location>
</feature>
<comment type="catalytic activity">
    <reaction evidence="1 10">
        <text>Cleaves type-1 transmembrane domains using a catalytic dyad composed of serine and histidine that are contributed by different transmembrane domains.</text>
        <dbReference type="EC" id="3.4.21.105"/>
    </reaction>
</comment>
<keyword evidence="5 10" id="KW-0812">Transmembrane</keyword>
<evidence type="ECO:0000256" key="6">
    <source>
        <dbReference type="ARBA" id="ARBA00022801"/>
    </source>
</evidence>
<keyword evidence="4 10" id="KW-0645">Protease</keyword>
<evidence type="ECO:0000256" key="8">
    <source>
        <dbReference type="ARBA" id="ARBA00022989"/>
    </source>
</evidence>
<comment type="caution">
    <text evidence="13">The sequence shown here is derived from an EMBL/GenBank/DDBJ whole genome shotgun (WGS) entry which is preliminary data.</text>
</comment>
<evidence type="ECO:0000256" key="5">
    <source>
        <dbReference type="ARBA" id="ARBA00022692"/>
    </source>
</evidence>
<evidence type="ECO:0000256" key="4">
    <source>
        <dbReference type="ARBA" id="ARBA00022670"/>
    </source>
</evidence>
<keyword evidence="9 10" id="KW-0472">Membrane</keyword>
<dbReference type="InterPro" id="IPR022764">
    <property type="entry name" value="Peptidase_S54_rhomboid_dom"/>
</dbReference>
<keyword evidence="6 10" id="KW-0378">Hydrolase</keyword>